<dbReference type="AlphaFoldDB" id="A0A6I2QWY1"/>
<evidence type="ECO:0000313" key="1">
    <source>
        <dbReference type="EMBL" id="MSB18425.1"/>
    </source>
</evidence>
<dbReference type="Gene3D" id="2.40.300.10">
    <property type="entry name" value="Head decoration protein D"/>
    <property type="match status" value="1"/>
</dbReference>
<dbReference type="EMBL" id="WKPR01000003">
    <property type="protein sequence ID" value="MSB18425.1"/>
    <property type="molecule type" value="Genomic_DNA"/>
</dbReference>
<reference evidence="1 2" key="1">
    <citation type="journal article" date="2019" name="Nat. Med.">
        <title>A library of human gut bacterial isolates paired with longitudinal multiomics data enables mechanistic microbiome research.</title>
        <authorList>
            <person name="Poyet M."/>
            <person name="Groussin M."/>
            <person name="Gibbons S.M."/>
            <person name="Avila-Pacheco J."/>
            <person name="Jiang X."/>
            <person name="Kearney S.M."/>
            <person name="Perrotta A.R."/>
            <person name="Berdy B."/>
            <person name="Zhao S."/>
            <person name="Lieberman T.D."/>
            <person name="Swanson P.K."/>
            <person name="Smith M."/>
            <person name="Roesemann S."/>
            <person name="Alexander J.E."/>
            <person name="Rich S.A."/>
            <person name="Livny J."/>
            <person name="Vlamakis H."/>
            <person name="Clish C."/>
            <person name="Bullock K."/>
            <person name="Deik A."/>
            <person name="Scott J."/>
            <person name="Pierce K.A."/>
            <person name="Xavier R.J."/>
            <person name="Alm E.J."/>
        </authorList>
    </citation>
    <scope>NUCLEOTIDE SEQUENCE [LARGE SCALE GENOMIC DNA]</scope>
    <source>
        <strain evidence="1 2">BIOML-A2</strain>
    </source>
</reference>
<organism evidence="1 2">
    <name type="scientific">Flavonifractor plautii</name>
    <name type="common">Fusobacterium plautii</name>
    <dbReference type="NCBI Taxonomy" id="292800"/>
    <lineage>
        <taxon>Bacteria</taxon>
        <taxon>Bacillati</taxon>
        <taxon>Bacillota</taxon>
        <taxon>Clostridia</taxon>
        <taxon>Eubacteriales</taxon>
        <taxon>Oscillospiraceae</taxon>
        <taxon>Flavonifractor</taxon>
    </lineage>
</organism>
<dbReference type="RefSeq" id="WP_172697191.1">
    <property type="nucleotide sequence ID" value="NZ_WKPR01000003.1"/>
</dbReference>
<gene>
    <name evidence="1" type="ORF">GKE97_02710</name>
</gene>
<name>A0A6I2QWY1_FLAPL</name>
<protein>
    <recommendedName>
        <fullName evidence="3">Head decoration protein</fullName>
    </recommendedName>
</protein>
<dbReference type="Proteomes" id="UP000434475">
    <property type="component" value="Unassembled WGS sequence"/>
</dbReference>
<sequence>MSMDLAKKTFSTQPDYLIAGTAEIVTATKEVGSAALKRGAPVVLGEDGKLAAVKVSGSGTYTVDTTGLYGILAEDADTGEEGIVYLSGEFFADALVLPEHATVADVEIPLRNLGIFLK</sequence>
<comment type="caution">
    <text evidence="1">The sequence shown here is derived from an EMBL/GenBank/DDBJ whole genome shotgun (WGS) entry which is preliminary data.</text>
</comment>
<proteinExistence type="predicted"/>
<evidence type="ECO:0000313" key="2">
    <source>
        <dbReference type="Proteomes" id="UP000434475"/>
    </source>
</evidence>
<evidence type="ECO:0008006" key="3">
    <source>
        <dbReference type="Google" id="ProtNLM"/>
    </source>
</evidence>
<accession>A0A6I2QWY1</accession>